<keyword evidence="3" id="KW-1185">Reference proteome</keyword>
<dbReference type="EMBL" id="JARBHB010000001">
    <property type="protein sequence ID" value="KAJ8898532.1"/>
    <property type="molecule type" value="Genomic_DNA"/>
</dbReference>
<evidence type="ECO:0000313" key="2">
    <source>
        <dbReference type="EMBL" id="KAJ8898532.1"/>
    </source>
</evidence>
<comment type="caution">
    <text evidence="2">The sequence shown here is derived from an EMBL/GenBank/DDBJ whole genome shotgun (WGS) entry which is preliminary data.</text>
</comment>
<name>A0ABQ9IPH6_9NEOP</name>
<feature type="region of interest" description="Disordered" evidence="1">
    <location>
        <begin position="1"/>
        <end position="24"/>
    </location>
</feature>
<accession>A0ABQ9IPH6</accession>
<reference evidence="2 3" key="1">
    <citation type="submission" date="2023-02" db="EMBL/GenBank/DDBJ databases">
        <title>LHISI_Scaffold_Assembly.</title>
        <authorList>
            <person name="Stuart O.P."/>
            <person name="Cleave R."/>
            <person name="Magrath M.J.L."/>
            <person name="Mikheyev A.S."/>
        </authorList>
    </citation>
    <scope>NUCLEOTIDE SEQUENCE [LARGE SCALE GENOMIC DNA]</scope>
    <source>
        <strain evidence="2">Daus_M_001</strain>
        <tissue evidence="2">Leg muscle</tissue>
    </source>
</reference>
<feature type="compositionally biased region" description="Basic and acidic residues" evidence="1">
    <location>
        <begin position="15"/>
        <end position="24"/>
    </location>
</feature>
<proteinExistence type="predicted"/>
<dbReference type="Proteomes" id="UP001159363">
    <property type="component" value="Chromosome 1"/>
</dbReference>
<sequence>MKVNGNKYGAAAELKGGETEHRQENPLTSGIIRRKSIVTQPGIEPGSPWWKASRLAAHSPRLARKQVANPMLPGVKYHWLHSGATANEQTYCWLVVRGGESLIDATRATTRRNQPAPCVVRMPCDGGGVGPGVDRQEEQSVFAVECWLEHSSPTEANLVRFPVGSLPNFRNWKLCRTMPLVPGFTRGSPVSLPFLHSGADPCLPHFALTRSRWIVLDREDTSVMLRGALTHAATLGKQRRLLCDNRRGSPRRMEDHVCLTDTTQLRRTILTKYPRRMSTRALSLHKKKTPDYVELFQARKQWRDDGETDPRGYRLDTCIYTRRVVACPRICLQSSGAVLVAAPGDVRGKHFLGHRLGEYTEAKEYLAAHTSDMPEYV</sequence>
<evidence type="ECO:0000313" key="3">
    <source>
        <dbReference type="Proteomes" id="UP001159363"/>
    </source>
</evidence>
<organism evidence="2 3">
    <name type="scientific">Dryococelus australis</name>
    <dbReference type="NCBI Taxonomy" id="614101"/>
    <lineage>
        <taxon>Eukaryota</taxon>
        <taxon>Metazoa</taxon>
        <taxon>Ecdysozoa</taxon>
        <taxon>Arthropoda</taxon>
        <taxon>Hexapoda</taxon>
        <taxon>Insecta</taxon>
        <taxon>Pterygota</taxon>
        <taxon>Neoptera</taxon>
        <taxon>Polyneoptera</taxon>
        <taxon>Phasmatodea</taxon>
        <taxon>Verophasmatodea</taxon>
        <taxon>Anareolatae</taxon>
        <taxon>Phasmatidae</taxon>
        <taxon>Eurycanthinae</taxon>
        <taxon>Dryococelus</taxon>
    </lineage>
</organism>
<protein>
    <submittedName>
        <fullName evidence="2">Uncharacterized protein</fullName>
    </submittedName>
</protein>
<gene>
    <name evidence="2" type="ORF">PR048_003892</name>
</gene>
<evidence type="ECO:0000256" key="1">
    <source>
        <dbReference type="SAM" id="MobiDB-lite"/>
    </source>
</evidence>